<evidence type="ECO:0000313" key="1">
    <source>
        <dbReference type="EMBL" id="MBB5424395.1"/>
    </source>
</evidence>
<keyword evidence="2" id="KW-1185">Reference proteome</keyword>
<protein>
    <submittedName>
        <fullName evidence="1">Uncharacterized protein</fullName>
    </submittedName>
</protein>
<dbReference type="EMBL" id="JACHDD010000004">
    <property type="protein sequence ID" value="MBB5424395.1"/>
    <property type="molecule type" value="Genomic_DNA"/>
</dbReference>
<dbReference type="AlphaFoldDB" id="A0A7W8UXY2"/>
<organism evidence="1 2">
    <name type="scientific">Paraburkholderia atlantica</name>
    <dbReference type="NCBI Taxonomy" id="2654982"/>
    <lineage>
        <taxon>Bacteria</taxon>
        <taxon>Pseudomonadati</taxon>
        <taxon>Pseudomonadota</taxon>
        <taxon>Betaproteobacteria</taxon>
        <taxon>Burkholderiales</taxon>
        <taxon>Burkholderiaceae</taxon>
        <taxon>Paraburkholderia</taxon>
    </lineage>
</organism>
<accession>A0A7W8UXY2</accession>
<dbReference type="RefSeq" id="WP_018432222.1">
    <property type="nucleotide sequence ID" value="NZ_JACHDD010000004.1"/>
</dbReference>
<dbReference type="Proteomes" id="UP000592780">
    <property type="component" value="Unassembled WGS sequence"/>
</dbReference>
<gene>
    <name evidence="1" type="ORF">HDG40_002540</name>
</gene>
<sequence length="137" mass="14954">MVLSDEELARLEGVEPFLREEARSALPADADYEVLAELHEHLQPGLRIRVPAGPDIAMEPQAPPYPLDLFVGLPLDELRDVANDEGAAREAALARFATTFAPRLQRAIAALTPHRIDLAAGVQSERGTLSVMLEPVR</sequence>
<reference evidence="1 2" key="1">
    <citation type="submission" date="2020-08" db="EMBL/GenBank/DDBJ databases">
        <title>Genomic Encyclopedia of Type Strains, Phase IV (KMG-V): Genome sequencing to study the core and pangenomes of soil and plant-associated prokaryotes.</title>
        <authorList>
            <person name="Whitman W."/>
        </authorList>
    </citation>
    <scope>NUCLEOTIDE SEQUENCE [LARGE SCALE GENOMIC DNA]</scope>
    <source>
        <strain evidence="1 2">JPY158</strain>
    </source>
</reference>
<dbReference type="OrthoDB" id="9006000at2"/>
<proteinExistence type="predicted"/>
<name>A0A7W8UXY2_PARAM</name>
<evidence type="ECO:0000313" key="2">
    <source>
        <dbReference type="Proteomes" id="UP000592780"/>
    </source>
</evidence>
<comment type="caution">
    <text evidence="1">The sequence shown here is derived from an EMBL/GenBank/DDBJ whole genome shotgun (WGS) entry which is preliminary data.</text>
</comment>